<organism evidence="5 6">
    <name type="scientific">Rehmannia glutinosa</name>
    <name type="common">Chinese foxglove</name>
    <dbReference type="NCBI Taxonomy" id="99300"/>
    <lineage>
        <taxon>Eukaryota</taxon>
        <taxon>Viridiplantae</taxon>
        <taxon>Streptophyta</taxon>
        <taxon>Embryophyta</taxon>
        <taxon>Tracheophyta</taxon>
        <taxon>Spermatophyta</taxon>
        <taxon>Magnoliopsida</taxon>
        <taxon>eudicotyledons</taxon>
        <taxon>Gunneridae</taxon>
        <taxon>Pentapetalae</taxon>
        <taxon>asterids</taxon>
        <taxon>lamiids</taxon>
        <taxon>Lamiales</taxon>
        <taxon>Orobanchaceae</taxon>
        <taxon>Rehmannieae</taxon>
        <taxon>Rehmannia</taxon>
    </lineage>
</organism>
<dbReference type="PRINTS" id="PR00131">
    <property type="entry name" value="GLHYDRLASE1"/>
</dbReference>
<evidence type="ECO:0008006" key="7">
    <source>
        <dbReference type="Google" id="ProtNLM"/>
    </source>
</evidence>
<accession>A0ABR0XST5</accession>
<keyword evidence="2" id="KW-0378">Hydrolase</keyword>
<evidence type="ECO:0000256" key="3">
    <source>
        <dbReference type="ARBA" id="ARBA00023295"/>
    </source>
</evidence>
<protein>
    <recommendedName>
        <fullName evidence="7">Beta-glucosidase</fullName>
    </recommendedName>
</protein>
<dbReference type="EMBL" id="JABTTQ020000002">
    <property type="protein sequence ID" value="KAK6162029.1"/>
    <property type="molecule type" value="Genomic_DNA"/>
</dbReference>
<dbReference type="Gene3D" id="3.20.20.80">
    <property type="entry name" value="Glycosidases"/>
    <property type="match status" value="2"/>
</dbReference>
<evidence type="ECO:0000256" key="2">
    <source>
        <dbReference type="ARBA" id="ARBA00022801"/>
    </source>
</evidence>
<reference evidence="5 6" key="1">
    <citation type="journal article" date="2021" name="Comput. Struct. Biotechnol. J.">
        <title>De novo genome assembly of the potent medicinal plant Rehmannia glutinosa using nanopore technology.</title>
        <authorList>
            <person name="Ma L."/>
            <person name="Dong C."/>
            <person name="Song C."/>
            <person name="Wang X."/>
            <person name="Zheng X."/>
            <person name="Niu Y."/>
            <person name="Chen S."/>
            <person name="Feng W."/>
        </authorList>
    </citation>
    <scope>NUCLEOTIDE SEQUENCE [LARGE SCALE GENOMIC DNA]</scope>
    <source>
        <strain evidence="5">DH-2019</strain>
    </source>
</reference>
<dbReference type="InterPro" id="IPR017853">
    <property type="entry name" value="GH"/>
</dbReference>
<evidence type="ECO:0000256" key="1">
    <source>
        <dbReference type="ARBA" id="ARBA00010838"/>
    </source>
</evidence>
<keyword evidence="3" id="KW-0326">Glycosidase</keyword>
<gene>
    <name evidence="5" type="ORF">DH2020_001870</name>
</gene>
<evidence type="ECO:0000256" key="4">
    <source>
        <dbReference type="RuleBase" id="RU003690"/>
    </source>
</evidence>
<proteinExistence type="inferred from homology"/>
<sequence length="534" mass="62065">MAPTQSIVPVKPIKTEISRNDFPEGFVWGCGTSAYQVCNILDGTNGNIAVDMYSRYKEDIRMMKSMGFEAYRFSISWSRILPGGKLSLGINQEGIDYYNDLINTLIANDIKPYVTLFHWDLPYLLEKEYGGFLSEKIVYDFRDFAELCFWEFGDRVQHWITLNEAWTYSCQGYVNRIFPPGNGYGFGGDQMNPRDNSVIDQRKELEIGQLEKGIDELGKMAENEDLGVSFVPYRGVRVESQETFVFNNKTIVLRKLMSPPRDKAADKERAKEAYTVARNLLLSHAAAVQSYRKKFQEHQKGKIGITLVTHWFEPLNDTEKDRKAAKRALDFMLGWFLEPVLRGRYPQNMMDYAGHHIKPFSPEESNLLRGSLDFLGLNYYTAWYATHDDNPDAAEGYYRDQKTGSSWLYIVPWGIYKLLKSINDAFNNDTDKLPAIYITENGCDEQNNHKLTPNTASQDTQRQNYFRDHLAKILEAMNKDHVKIEAYFAWSWCDNFEWYDGYRSRFGIVYVDYKNDLQRHAKDSAKWFAKFLQK</sequence>
<dbReference type="SUPFAM" id="SSF51445">
    <property type="entry name" value="(Trans)glycosidases"/>
    <property type="match status" value="1"/>
</dbReference>
<evidence type="ECO:0000313" key="5">
    <source>
        <dbReference type="EMBL" id="KAK6162029.1"/>
    </source>
</evidence>
<keyword evidence="6" id="KW-1185">Reference proteome</keyword>
<dbReference type="Pfam" id="PF00232">
    <property type="entry name" value="Glyco_hydro_1"/>
    <property type="match status" value="2"/>
</dbReference>
<comment type="caution">
    <text evidence="5">The sequence shown here is derived from an EMBL/GenBank/DDBJ whole genome shotgun (WGS) entry which is preliminary data.</text>
</comment>
<evidence type="ECO:0000313" key="6">
    <source>
        <dbReference type="Proteomes" id="UP001318860"/>
    </source>
</evidence>
<dbReference type="Proteomes" id="UP001318860">
    <property type="component" value="Unassembled WGS sequence"/>
</dbReference>
<dbReference type="PANTHER" id="PTHR10353:SF137">
    <property type="entry name" value="MYROSINASE 3-RELATED"/>
    <property type="match status" value="1"/>
</dbReference>
<dbReference type="InterPro" id="IPR001360">
    <property type="entry name" value="Glyco_hydro_1"/>
</dbReference>
<name>A0ABR0XST5_REHGL</name>
<dbReference type="PANTHER" id="PTHR10353">
    <property type="entry name" value="GLYCOSYL HYDROLASE"/>
    <property type="match status" value="1"/>
</dbReference>
<comment type="similarity">
    <text evidence="1 4">Belongs to the glycosyl hydrolase 1 family.</text>
</comment>